<dbReference type="EC" id="1.14.13.-" evidence="9"/>
<dbReference type="InterPro" id="IPR017941">
    <property type="entry name" value="Rieske_2Fe-2S"/>
</dbReference>
<protein>
    <submittedName>
        <fullName evidence="9">Aromatic ring-hydroxylating dioxygenase subunit alpha</fullName>
        <ecNumber evidence="9">1.14.13.-</ecNumber>
    </submittedName>
</protein>
<evidence type="ECO:0000259" key="8">
    <source>
        <dbReference type="PROSITE" id="PS51296"/>
    </source>
</evidence>
<evidence type="ECO:0000313" key="9">
    <source>
        <dbReference type="EMBL" id="MFJ5445455.1"/>
    </source>
</evidence>
<evidence type="ECO:0000256" key="6">
    <source>
        <dbReference type="ARBA" id="ARBA00023004"/>
    </source>
</evidence>
<dbReference type="CDD" id="cd00680">
    <property type="entry name" value="RHO_alpha_C"/>
    <property type="match status" value="1"/>
</dbReference>
<dbReference type="Pfam" id="PF00848">
    <property type="entry name" value="Ring_hydroxyl_A"/>
    <property type="match status" value="1"/>
</dbReference>
<dbReference type="PANTHER" id="PTHR43756">
    <property type="entry name" value="CHOLINE MONOOXYGENASE, CHLOROPLASTIC"/>
    <property type="match status" value="1"/>
</dbReference>
<dbReference type="InterPro" id="IPR015879">
    <property type="entry name" value="Ring_hydroxy_dOase_asu_C_dom"/>
</dbReference>
<dbReference type="SUPFAM" id="SSF50022">
    <property type="entry name" value="ISP domain"/>
    <property type="match status" value="1"/>
</dbReference>
<evidence type="ECO:0000256" key="1">
    <source>
        <dbReference type="ARBA" id="ARBA00001962"/>
    </source>
</evidence>
<sequence>MVSLASVTKLPAQGHDSQFSTQLPVSWYTDPAIYTLEQQHLFAHAPHYIGHELMVPEVGNYHSLSWMNDAKALIRNESGIELISNVCRHRQALMLKGSGKTKNIICPLHRWTYDTHGTLLGAPHFKENPCLHLNTSSLKNWQGLLLDSKRDIAQDLKALGCKQDFDFTGYMLNRVMVDEYHFNWKTFIEVYLEDYHVGPFHPGLGHFVNCDDLNWEFGDWYSVQTVGVHKALQKSGSLIYDNWHNEVLRYNQQQAPKYGAIWMVYYPFLMIEWYPNTLVVSHIIPRGPDACTNVVEFYYPEDIALFEETFIAAQQAAYTETAVEDMEICQRMHDGRRALASQGIDERGPYQHPMETGMQHFHAWLHRQLDPHLK</sequence>
<comment type="caution">
    <text evidence="9">The sequence shown here is derived from an EMBL/GenBank/DDBJ whole genome shotgun (WGS) entry which is preliminary data.</text>
</comment>
<dbReference type="Gene3D" id="3.90.380.10">
    <property type="entry name" value="Naphthalene 1,2-dioxygenase Alpha Subunit, Chain A, domain 1"/>
    <property type="match status" value="2"/>
</dbReference>
<gene>
    <name evidence="9" type="ORF">ACIKP9_04370</name>
</gene>
<dbReference type="InterPro" id="IPR036922">
    <property type="entry name" value="Rieske_2Fe-2S_sf"/>
</dbReference>
<evidence type="ECO:0000256" key="4">
    <source>
        <dbReference type="ARBA" id="ARBA00022723"/>
    </source>
</evidence>
<reference evidence="9 10" key="1">
    <citation type="submission" date="2024-11" db="EMBL/GenBank/DDBJ databases">
        <authorList>
            <person name="Kaparullina E.N."/>
            <person name="Delegan Y.A."/>
            <person name="Doronina N.V."/>
        </authorList>
    </citation>
    <scope>NUCLEOTIDE SEQUENCE [LARGE SCALE GENOMIC DNA]</scope>
    <source>
        <strain evidence="9 10">7sh_L</strain>
    </source>
</reference>
<dbReference type="RefSeq" id="WP_400879776.1">
    <property type="nucleotide sequence ID" value="NZ_JBIWXY010000001.1"/>
</dbReference>
<evidence type="ECO:0000256" key="3">
    <source>
        <dbReference type="ARBA" id="ARBA00022714"/>
    </source>
</evidence>
<keyword evidence="6" id="KW-0408">Iron</keyword>
<keyword evidence="5 9" id="KW-0560">Oxidoreductase</keyword>
<dbReference type="GO" id="GO:0051213">
    <property type="term" value="F:dioxygenase activity"/>
    <property type="evidence" value="ECO:0007669"/>
    <property type="project" value="UniProtKB-KW"/>
</dbReference>
<accession>A0ABW8GJ98</accession>
<comment type="cofactor">
    <cofactor evidence="1">
        <name>Fe cation</name>
        <dbReference type="ChEBI" id="CHEBI:24875"/>
    </cofactor>
</comment>
<organism evidence="9 10">
    <name type="scientific">Methylobacillus methanolivorans</name>
    <dbReference type="NCBI Taxonomy" id="1848927"/>
    <lineage>
        <taxon>Bacteria</taxon>
        <taxon>Pseudomonadati</taxon>
        <taxon>Pseudomonadota</taxon>
        <taxon>Betaproteobacteria</taxon>
        <taxon>Nitrosomonadales</taxon>
        <taxon>Methylophilaceae</taxon>
        <taxon>Methylobacillus</taxon>
    </lineage>
</organism>
<feature type="domain" description="Rieske" evidence="8">
    <location>
        <begin position="50"/>
        <end position="142"/>
    </location>
</feature>
<keyword evidence="7" id="KW-0411">Iron-sulfur</keyword>
<keyword evidence="9" id="KW-0223">Dioxygenase</keyword>
<dbReference type="PROSITE" id="PS51296">
    <property type="entry name" value="RIESKE"/>
    <property type="match status" value="1"/>
</dbReference>
<dbReference type="EMBL" id="JBIWXY010000001">
    <property type="protein sequence ID" value="MFJ5445455.1"/>
    <property type="molecule type" value="Genomic_DNA"/>
</dbReference>
<dbReference type="Proteomes" id="UP001617669">
    <property type="component" value="Unassembled WGS sequence"/>
</dbReference>
<comment type="similarity">
    <text evidence="2">Belongs to the bacterial ring-hydroxylating dioxygenase alpha subunit family.</text>
</comment>
<dbReference type="SUPFAM" id="SSF55961">
    <property type="entry name" value="Bet v1-like"/>
    <property type="match status" value="1"/>
</dbReference>
<dbReference type="Gene3D" id="2.102.10.10">
    <property type="entry name" value="Rieske [2Fe-2S] iron-sulphur domain"/>
    <property type="match status" value="1"/>
</dbReference>
<name>A0ABW8GJ98_9PROT</name>
<keyword evidence="4" id="KW-0479">Metal-binding</keyword>
<evidence type="ECO:0000256" key="5">
    <source>
        <dbReference type="ARBA" id="ARBA00023002"/>
    </source>
</evidence>
<dbReference type="Pfam" id="PF00355">
    <property type="entry name" value="Rieske"/>
    <property type="match status" value="1"/>
</dbReference>
<proteinExistence type="inferred from homology"/>
<evidence type="ECO:0000256" key="7">
    <source>
        <dbReference type="ARBA" id="ARBA00023014"/>
    </source>
</evidence>
<dbReference type="CDD" id="cd03469">
    <property type="entry name" value="Rieske_RO_Alpha_N"/>
    <property type="match status" value="1"/>
</dbReference>
<dbReference type="PANTHER" id="PTHR43756:SF5">
    <property type="entry name" value="CHOLINE MONOOXYGENASE, CHLOROPLASTIC"/>
    <property type="match status" value="1"/>
</dbReference>
<keyword evidence="3" id="KW-0001">2Fe-2S</keyword>
<evidence type="ECO:0000313" key="10">
    <source>
        <dbReference type="Proteomes" id="UP001617669"/>
    </source>
</evidence>
<evidence type="ECO:0000256" key="2">
    <source>
        <dbReference type="ARBA" id="ARBA00008751"/>
    </source>
</evidence>
<keyword evidence="10" id="KW-1185">Reference proteome</keyword>
<dbReference type="InterPro" id="IPR001663">
    <property type="entry name" value="Rng_hydr_dOase-A"/>
</dbReference>